<protein>
    <submittedName>
        <fullName evidence="5">MarR family winged helix-turn-helix transcriptional regulator</fullName>
    </submittedName>
</protein>
<dbReference type="PROSITE" id="PS01117">
    <property type="entry name" value="HTH_MARR_1"/>
    <property type="match status" value="1"/>
</dbReference>
<feature type="domain" description="HTH marR-type" evidence="4">
    <location>
        <begin position="1"/>
        <end position="134"/>
    </location>
</feature>
<dbReference type="InterPro" id="IPR000835">
    <property type="entry name" value="HTH_MarR-typ"/>
</dbReference>
<accession>A0ABW7YRH1</accession>
<keyword evidence="2" id="KW-0238">DNA-binding</keyword>
<dbReference type="Gene3D" id="1.10.10.10">
    <property type="entry name" value="Winged helix-like DNA-binding domain superfamily/Winged helix DNA-binding domain"/>
    <property type="match status" value="1"/>
</dbReference>
<name>A0ABW7YRH1_9ACTN</name>
<reference evidence="5 6" key="1">
    <citation type="submission" date="2024-10" db="EMBL/GenBank/DDBJ databases">
        <title>The Natural Products Discovery Center: Release of the First 8490 Sequenced Strains for Exploring Actinobacteria Biosynthetic Diversity.</title>
        <authorList>
            <person name="Kalkreuter E."/>
            <person name="Kautsar S.A."/>
            <person name="Yang D."/>
            <person name="Bader C.D."/>
            <person name="Teijaro C.N."/>
            <person name="Fluegel L."/>
            <person name="Davis C.M."/>
            <person name="Simpson J.R."/>
            <person name="Lauterbach L."/>
            <person name="Steele A.D."/>
            <person name="Gui C."/>
            <person name="Meng S."/>
            <person name="Li G."/>
            <person name="Viehrig K."/>
            <person name="Ye F."/>
            <person name="Su P."/>
            <person name="Kiefer A.F."/>
            <person name="Nichols A."/>
            <person name="Cepeda A.J."/>
            <person name="Yan W."/>
            <person name="Fan B."/>
            <person name="Jiang Y."/>
            <person name="Adhikari A."/>
            <person name="Zheng C.-J."/>
            <person name="Schuster L."/>
            <person name="Cowan T.M."/>
            <person name="Smanski M.J."/>
            <person name="Chevrette M.G."/>
            <person name="De Carvalho L.P.S."/>
            <person name="Shen B."/>
        </authorList>
    </citation>
    <scope>NUCLEOTIDE SEQUENCE [LARGE SCALE GENOMIC DNA]</scope>
    <source>
        <strain evidence="5 6">NPDC050545</strain>
    </source>
</reference>
<evidence type="ECO:0000313" key="5">
    <source>
        <dbReference type="EMBL" id="MFI6498495.1"/>
    </source>
</evidence>
<proteinExistence type="predicted"/>
<dbReference type="InterPro" id="IPR023187">
    <property type="entry name" value="Tscrpt_reg_MarR-type_CS"/>
</dbReference>
<dbReference type="Proteomes" id="UP001612741">
    <property type="component" value="Unassembled WGS sequence"/>
</dbReference>
<dbReference type="SMART" id="SM00347">
    <property type="entry name" value="HTH_MARR"/>
    <property type="match status" value="1"/>
</dbReference>
<keyword evidence="6" id="KW-1185">Reference proteome</keyword>
<keyword evidence="1" id="KW-0805">Transcription regulation</keyword>
<comment type="caution">
    <text evidence="5">The sequence shown here is derived from an EMBL/GenBank/DDBJ whole genome shotgun (WGS) entry which is preliminary data.</text>
</comment>
<dbReference type="InterPro" id="IPR036390">
    <property type="entry name" value="WH_DNA-bd_sf"/>
</dbReference>
<evidence type="ECO:0000259" key="4">
    <source>
        <dbReference type="PROSITE" id="PS50995"/>
    </source>
</evidence>
<keyword evidence="3" id="KW-0804">Transcription</keyword>
<gene>
    <name evidence="5" type="ORF">ACIBG2_13965</name>
</gene>
<dbReference type="PANTHER" id="PTHR42756">
    <property type="entry name" value="TRANSCRIPTIONAL REGULATOR, MARR"/>
    <property type="match status" value="1"/>
</dbReference>
<evidence type="ECO:0000256" key="1">
    <source>
        <dbReference type="ARBA" id="ARBA00023015"/>
    </source>
</evidence>
<dbReference type="PRINTS" id="PR00598">
    <property type="entry name" value="HTHMARR"/>
</dbReference>
<dbReference type="PROSITE" id="PS50995">
    <property type="entry name" value="HTH_MARR_2"/>
    <property type="match status" value="1"/>
</dbReference>
<evidence type="ECO:0000313" key="6">
    <source>
        <dbReference type="Proteomes" id="UP001612741"/>
    </source>
</evidence>
<dbReference type="EMBL" id="JBITGY010000003">
    <property type="protein sequence ID" value="MFI6498495.1"/>
    <property type="molecule type" value="Genomic_DNA"/>
</dbReference>
<dbReference type="InterPro" id="IPR036388">
    <property type="entry name" value="WH-like_DNA-bd_sf"/>
</dbReference>
<organism evidence="5 6">
    <name type="scientific">Nonomuraea typhae</name>
    <dbReference type="NCBI Taxonomy" id="2603600"/>
    <lineage>
        <taxon>Bacteria</taxon>
        <taxon>Bacillati</taxon>
        <taxon>Actinomycetota</taxon>
        <taxon>Actinomycetes</taxon>
        <taxon>Streptosporangiales</taxon>
        <taxon>Streptosporangiaceae</taxon>
        <taxon>Nonomuraea</taxon>
    </lineage>
</organism>
<evidence type="ECO:0000256" key="3">
    <source>
        <dbReference type="ARBA" id="ARBA00023163"/>
    </source>
</evidence>
<dbReference type="Pfam" id="PF01047">
    <property type="entry name" value="MarR"/>
    <property type="match status" value="1"/>
</dbReference>
<evidence type="ECO:0000256" key="2">
    <source>
        <dbReference type="ARBA" id="ARBA00023125"/>
    </source>
</evidence>
<sequence>MTIETFDRMLELSALLEAEIERQLAAGGLTRSRAQVLRRLAEEGPMQQRELARVFDVSARNITGLVDGLAATGFVTREPHPDDRRATLVTLTAQGVTAARTIEEGRRELAETMFAGVPEGERHAYRGVLDTLLGNLRTR</sequence>
<dbReference type="RefSeq" id="WP_397081739.1">
    <property type="nucleotide sequence ID" value="NZ_JBITGY010000003.1"/>
</dbReference>
<dbReference type="SUPFAM" id="SSF46785">
    <property type="entry name" value="Winged helix' DNA-binding domain"/>
    <property type="match status" value="1"/>
</dbReference>
<dbReference type="PANTHER" id="PTHR42756:SF1">
    <property type="entry name" value="TRANSCRIPTIONAL REPRESSOR OF EMRAB OPERON"/>
    <property type="match status" value="1"/>
</dbReference>